<protein>
    <submittedName>
        <fullName evidence="1">Uncharacterized protein</fullName>
    </submittedName>
</protein>
<comment type="caution">
    <text evidence="1">The sequence shown here is derived from an EMBL/GenBank/DDBJ whole genome shotgun (WGS) entry which is preliminary data.</text>
</comment>
<dbReference type="Proteomes" id="UP000499080">
    <property type="component" value="Unassembled WGS sequence"/>
</dbReference>
<dbReference type="EMBL" id="BGPR01055652">
    <property type="protein sequence ID" value="GBO32201.1"/>
    <property type="molecule type" value="Genomic_DNA"/>
</dbReference>
<dbReference type="AlphaFoldDB" id="A0A4Y2W6N9"/>
<name>A0A4Y2W6N9_ARAVE</name>
<organism evidence="1 4">
    <name type="scientific">Araneus ventricosus</name>
    <name type="common">Orbweaver spider</name>
    <name type="synonym">Epeira ventricosa</name>
    <dbReference type="NCBI Taxonomy" id="182803"/>
    <lineage>
        <taxon>Eukaryota</taxon>
        <taxon>Metazoa</taxon>
        <taxon>Ecdysozoa</taxon>
        <taxon>Arthropoda</taxon>
        <taxon>Chelicerata</taxon>
        <taxon>Arachnida</taxon>
        <taxon>Araneae</taxon>
        <taxon>Araneomorphae</taxon>
        <taxon>Entelegynae</taxon>
        <taxon>Araneoidea</taxon>
        <taxon>Araneidae</taxon>
        <taxon>Araneus</taxon>
    </lineage>
</organism>
<sequence>MWKFFAELHCWEKLEEVKSVRKNKVTSLRRLKSKVKIGNEDIPLNPETLFRRITLLKKSDIQLQNYFFYELAPHPSSLFNECGMRKSSKYVFYDLFTPITDKINFQDTAYIIDGGFPIHRVIWKNGETFSANLGKYVIYIKNIPIKEPLLSFSMGI</sequence>
<gene>
    <name evidence="2" type="ORF">AVEN_11625_1</name>
    <name evidence="3" type="ORF">AVEN_159642_1</name>
    <name evidence="1" type="ORF">AVEN_263246_1</name>
</gene>
<evidence type="ECO:0000313" key="4">
    <source>
        <dbReference type="Proteomes" id="UP000499080"/>
    </source>
</evidence>
<accession>A0A4Y2W6N9</accession>
<evidence type="ECO:0000313" key="1">
    <source>
        <dbReference type="EMBL" id="GBO32156.1"/>
    </source>
</evidence>
<keyword evidence="4" id="KW-1185">Reference proteome</keyword>
<evidence type="ECO:0000313" key="3">
    <source>
        <dbReference type="EMBL" id="GBO32214.1"/>
    </source>
</evidence>
<reference evidence="1 4" key="1">
    <citation type="journal article" date="2019" name="Sci. Rep.">
        <title>Orb-weaving spider Araneus ventricosus genome elucidates the spidroin gene catalogue.</title>
        <authorList>
            <person name="Kono N."/>
            <person name="Nakamura H."/>
            <person name="Ohtoshi R."/>
            <person name="Moran D.A.P."/>
            <person name="Shinohara A."/>
            <person name="Yoshida Y."/>
            <person name="Fujiwara M."/>
            <person name="Mori M."/>
            <person name="Tomita M."/>
            <person name="Arakawa K."/>
        </authorList>
    </citation>
    <scope>NUCLEOTIDE SEQUENCE [LARGE SCALE GENOMIC DNA]</scope>
</reference>
<evidence type="ECO:0000313" key="2">
    <source>
        <dbReference type="EMBL" id="GBO32201.1"/>
    </source>
</evidence>
<proteinExistence type="predicted"/>
<dbReference type="EMBL" id="BGPR01055665">
    <property type="protein sequence ID" value="GBO32214.1"/>
    <property type="molecule type" value="Genomic_DNA"/>
</dbReference>
<dbReference type="EMBL" id="BGPR01055610">
    <property type="protein sequence ID" value="GBO32156.1"/>
    <property type="molecule type" value="Genomic_DNA"/>
</dbReference>